<dbReference type="EMBL" id="SHLY01000001">
    <property type="protein sequence ID" value="TAA47795.1"/>
    <property type="molecule type" value="Genomic_DNA"/>
</dbReference>
<dbReference type="Proteomes" id="UP000292544">
    <property type="component" value="Unassembled WGS sequence"/>
</dbReference>
<keyword evidence="1" id="KW-1133">Transmembrane helix</keyword>
<evidence type="ECO:0000256" key="1">
    <source>
        <dbReference type="SAM" id="Phobius"/>
    </source>
</evidence>
<evidence type="ECO:0008006" key="4">
    <source>
        <dbReference type="Google" id="ProtNLM"/>
    </source>
</evidence>
<sequence length="214" mass="22971">MDIFLATLLQFPTVIYTVLLGVMLCYWIVAALGTVDVDVLDIDIDVDADVGALEGFAGLLLRLGLAGVPLTVVLTAIALTGWSICYFSMLLVINPLFSFSGVLQWVLGAGVAMVAFVASIFIAAQIVKPLRPLFKSANATSTNDLVGSKVVIRTSKVTPTFGEATLEDGGAGMVLRVRADETQNLTRGDIVVILEYLPETHAYRVMTEAELFKQ</sequence>
<feature type="transmembrane region" description="Helical" evidence="1">
    <location>
        <begin position="105"/>
        <end position="127"/>
    </location>
</feature>
<keyword evidence="1" id="KW-0472">Membrane</keyword>
<proteinExistence type="predicted"/>
<reference evidence="3" key="1">
    <citation type="submission" date="2019-02" db="EMBL/GenBank/DDBJ databases">
        <title>Draft genome sequence of Muricauda sp. 176CP4-71.</title>
        <authorList>
            <person name="Park J.-S."/>
        </authorList>
    </citation>
    <scope>NUCLEOTIDE SEQUENCE [LARGE SCALE GENOMIC DNA]</scope>
    <source>
        <strain evidence="3">176GS2-150</strain>
    </source>
</reference>
<protein>
    <recommendedName>
        <fullName evidence="4">Ubiquinone biosynthesis protein UbiH</fullName>
    </recommendedName>
</protein>
<feature type="transmembrane region" description="Helical" evidence="1">
    <location>
        <begin position="14"/>
        <end position="35"/>
    </location>
</feature>
<evidence type="ECO:0000313" key="2">
    <source>
        <dbReference type="EMBL" id="TAA47795.1"/>
    </source>
</evidence>
<organism evidence="2 3">
    <name type="scientific">Corallincola spongiicola</name>
    <dbReference type="NCBI Taxonomy" id="2520508"/>
    <lineage>
        <taxon>Bacteria</taxon>
        <taxon>Pseudomonadati</taxon>
        <taxon>Pseudomonadota</taxon>
        <taxon>Gammaproteobacteria</taxon>
        <taxon>Alteromonadales</taxon>
        <taxon>Psychromonadaceae</taxon>
        <taxon>Corallincola</taxon>
    </lineage>
</organism>
<evidence type="ECO:0000313" key="3">
    <source>
        <dbReference type="Proteomes" id="UP000292544"/>
    </source>
</evidence>
<gene>
    <name evidence="2" type="ORF">EXY25_00655</name>
</gene>
<keyword evidence="3" id="KW-1185">Reference proteome</keyword>
<feature type="transmembrane region" description="Helical" evidence="1">
    <location>
        <begin position="70"/>
        <end position="93"/>
    </location>
</feature>
<dbReference type="RefSeq" id="WP_130565351.1">
    <property type="nucleotide sequence ID" value="NZ_SHLY01000001.1"/>
</dbReference>
<name>A0ABY1WST3_9GAMM</name>
<accession>A0ABY1WST3</accession>
<keyword evidence="1" id="KW-0812">Transmembrane</keyword>
<comment type="caution">
    <text evidence="2">The sequence shown here is derived from an EMBL/GenBank/DDBJ whole genome shotgun (WGS) entry which is preliminary data.</text>
</comment>